<gene>
    <name evidence="3" type="ORF">OFUS_LOCUS6498</name>
</gene>
<protein>
    <submittedName>
        <fullName evidence="3">Uncharacterized protein</fullName>
    </submittedName>
</protein>
<dbReference type="EMBL" id="CAIIXF020000003">
    <property type="protein sequence ID" value="CAH1779720.1"/>
    <property type="molecule type" value="Genomic_DNA"/>
</dbReference>
<keyword evidence="4" id="KW-1185">Reference proteome</keyword>
<organism evidence="3 4">
    <name type="scientific">Owenia fusiformis</name>
    <name type="common">Polychaete worm</name>
    <dbReference type="NCBI Taxonomy" id="6347"/>
    <lineage>
        <taxon>Eukaryota</taxon>
        <taxon>Metazoa</taxon>
        <taxon>Spiralia</taxon>
        <taxon>Lophotrochozoa</taxon>
        <taxon>Annelida</taxon>
        <taxon>Polychaeta</taxon>
        <taxon>Sedentaria</taxon>
        <taxon>Canalipalpata</taxon>
        <taxon>Sabellida</taxon>
        <taxon>Oweniida</taxon>
        <taxon>Oweniidae</taxon>
        <taxon>Owenia</taxon>
    </lineage>
</organism>
<feature type="compositionally biased region" description="Low complexity" evidence="2">
    <location>
        <begin position="680"/>
        <end position="689"/>
    </location>
</feature>
<accession>A0A8J1TTR4</accession>
<dbReference type="SUPFAM" id="SSF52266">
    <property type="entry name" value="SGNH hydrolase"/>
    <property type="match status" value="1"/>
</dbReference>
<dbReference type="InterPro" id="IPR036514">
    <property type="entry name" value="SGNH_hydro_sf"/>
</dbReference>
<keyword evidence="1" id="KW-0175">Coiled coil</keyword>
<evidence type="ECO:0000313" key="3">
    <source>
        <dbReference type="EMBL" id="CAH1779720.1"/>
    </source>
</evidence>
<feature type="compositionally biased region" description="Basic and acidic residues" evidence="2">
    <location>
        <begin position="166"/>
        <end position="175"/>
    </location>
</feature>
<sequence length="704" mass="81225">MSDFKVFMSNKEVVKRIQTIGSHYRKHVPSKLKKATGSKSKLATLDSLNEHCSSDTYCVFRTNQDGLLNWIITLHLYYEDYNNKQMEICEDLKKISVEASEYKVTVFLTTGTIQIQGNNITEFKSQVFPILKSTTYQIKQSNTEKKDNTQDQSNTQIKSITSTTDINDHEIKSTENDTINNDYHDNEVTNVKLRCTQPDHENAQDENEIEDLEDNNVHENNIMNHNNHDNENPAVNNETLTVNNETPTVNNETPTVKNNETPIVNNETLTVKNKDGDKKTKVTSTDNVSETESNNTKSCETSILQQELSKITRKMEKLENTVCDLIDKVSVNNVSQKETRCSGEESTCEHDTELRRVRKIRKEQADFVTDQARKIKAYQSEIDHQQTIISSKNKEIEELNEKIQSKMQVISKQDDELHDLNTLRKKVEKQDSVIRSNKNEMEELQQRIKNKNQYLEDKEEENFELKLQCKKLAHEKKDDTPYTVVTRKSNNLIEITNDENSEKEPTVKLIGSSILSHVDGKRMSGLNVSVEQAYTIQQAKDYVNGSTSKPDITVFQVLSNDVKSVQSDERIIKSMEELVKLNETKAPNLKIVVSLPPPRKDNPKWNLRQKSIASQLEVLFHDNDNVTCCPNDNLGLNGQPKPHLYRDNVHINEQGTRMLCRNILRTVRKFCNLSQPAHRNNNNMTSNNNFYGSRPRYRQQYQRY</sequence>
<dbReference type="Gene3D" id="3.40.50.1110">
    <property type="entry name" value="SGNH hydrolase"/>
    <property type="match status" value="1"/>
</dbReference>
<evidence type="ECO:0000313" key="4">
    <source>
        <dbReference type="Proteomes" id="UP000749559"/>
    </source>
</evidence>
<feature type="region of interest" description="Disordered" evidence="2">
    <location>
        <begin position="140"/>
        <end position="183"/>
    </location>
</feature>
<dbReference type="CDD" id="cd00229">
    <property type="entry name" value="SGNH_hydrolase"/>
    <property type="match status" value="1"/>
</dbReference>
<feature type="coiled-coil region" evidence="1">
    <location>
        <begin position="382"/>
        <end position="475"/>
    </location>
</feature>
<feature type="compositionally biased region" description="Polar residues" evidence="2">
    <location>
        <begin position="150"/>
        <end position="165"/>
    </location>
</feature>
<feature type="compositionally biased region" description="Polar residues" evidence="2">
    <location>
        <begin position="282"/>
        <end position="294"/>
    </location>
</feature>
<evidence type="ECO:0000256" key="2">
    <source>
        <dbReference type="SAM" id="MobiDB-lite"/>
    </source>
</evidence>
<reference evidence="3" key="1">
    <citation type="submission" date="2022-03" db="EMBL/GenBank/DDBJ databases">
        <authorList>
            <person name="Martin C."/>
        </authorList>
    </citation>
    <scope>NUCLEOTIDE SEQUENCE</scope>
</reference>
<feature type="region of interest" description="Disordered" evidence="2">
    <location>
        <begin position="676"/>
        <end position="704"/>
    </location>
</feature>
<comment type="caution">
    <text evidence="3">The sequence shown here is derived from an EMBL/GenBank/DDBJ whole genome shotgun (WGS) entry which is preliminary data.</text>
</comment>
<proteinExistence type="predicted"/>
<feature type="region of interest" description="Disordered" evidence="2">
    <location>
        <begin position="274"/>
        <end position="294"/>
    </location>
</feature>
<evidence type="ECO:0000256" key="1">
    <source>
        <dbReference type="SAM" id="Coils"/>
    </source>
</evidence>
<name>A0A8J1TTR4_OWEFU</name>
<dbReference type="OrthoDB" id="5982747at2759"/>
<dbReference type="AlphaFoldDB" id="A0A8J1TTR4"/>
<dbReference type="Proteomes" id="UP000749559">
    <property type="component" value="Unassembled WGS sequence"/>
</dbReference>